<feature type="transmembrane region" description="Helical" evidence="6">
    <location>
        <begin position="230"/>
        <end position="250"/>
    </location>
</feature>
<dbReference type="Pfam" id="PF05653">
    <property type="entry name" value="Mg_trans_NIPA"/>
    <property type="match status" value="1"/>
</dbReference>
<name>A0A166WXF9_9AGAM</name>
<dbReference type="PANTHER" id="PTHR12570">
    <property type="match status" value="1"/>
</dbReference>
<feature type="compositionally biased region" description="Polar residues" evidence="5">
    <location>
        <begin position="551"/>
        <end position="567"/>
    </location>
</feature>
<evidence type="ECO:0000256" key="4">
    <source>
        <dbReference type="ARBA" id="ARBA00023136"/>
    </source>
</evidence>
<feature type="transmembrane region" description="Helical" evidence="6">
    <location>
        <begin position="262"/>
        <end position="282"/>
    </location>
</feature>
<dbReference type="AlphaFoldDB" id="A0A166WXF9"/>
<gene>
    <name evidence="7" type="ORF">FIBSPDRAFT_771648</name>
</gene>
<feature type="transmembrane region" description="Helical" evidence="6">
    <location>
        <begin position="125"/>
        <end position="145"/>
    </location>
</feature>
<feature type="region of interest" description="Disordered" evidence="5">
    <location>
        <begin position="371"/>
        <end position="634"/>
    </location>
</feature>
<keyword evidence="8" id="KW-1185">Reference proteome</keyword>
<feature type="transmembrane region" description="Helical" evidence="6">
    <location>
        <begin position="288"/>
        <end position="309"/>
    </location>
</feature>
<dbReference type="InterPro" id="IPR037185">
    <property type="entry name" value="EmrE-like"/>
</dbReference>
<protein>
    <submittedName>
        <fullName evidence="7">DUF803-domain-containing protein</fullName>
    </submittedName>
</protein>
<feature type="transmembrane region" description="Helical" evidence="6">
    <location>
        <begin position="70"/>
        <end position="90"/>
    </location>
</feature>
<dbReference type="Proteomes" id="UP000076532">
    <property type="component" value="Unassembled WGS sequence"/>
</dbReference>
<dbReference type="InterPro" id="IPR008521">
    <property type="entry name" value="Mg_trans_NIPA"/>
</dbReference>
<keyword evidence="3 6" id="KW-1133">Transmembrane helix</keyword>
<feature type="compositionally biased region" description="Basic and acidic residues" evidence="5">
    <location>
        <begin position="431"/>
        <end position="454"/>
    </location>
</feature>
<dbReference type="STRING" id="436010.A0A166WXF9"/>
<dbReference type="GO" id="GO:0016020">
    <property type="term" value="C:membrane"/>
    <property type="evidence" value="ECO:0007669"/>
    <property type="project" value="UniProtKB-SubCell"/>
</dbReference>
<dbReference type="GO" id="GO:0015095">
    <property type="term" value="F:magnesium ion transmembrane transporter activity"/>
    <property type="evidence" value="ECO:0007669"/>
    <property type="project" value="InterPro"/>
</dbReference>
<feature type="compositionally biased region" description="Basic and acidic residues" evidence="5">
    <location>
        <begin position="589"/>
        <end position="610"/>
    </location>
</feature>
<evidence type="ECO:0000256" key="3">
    <source>
        <dbReference type="ARBA" id="ARBA00022989"/>
    </source>
</evidence>
<keyword evidence="2 6" id="KW-0812">Transmembrane</keyword>
<evidence type="ECO:0000256" key="6">
    <source>
        <dbReference type="SAM" id="Phobius"/>
    </source>
</evidence>
<evidence type="ECO:0000256" key="5">
    <source>
        <dbReference type="SAM" id="MobiDB-lite"/>
    </source>
</evidence>
<keyword evidence="4 6" id="KW-0472">Membrane</keyword>
<dbReference type="EMBL" id="KV417480">
    <property type="protein sequence ID" value="KZP34213.1"/>
    <property type="molecule type" value="Genomic_DNA"/>
</dbReference>
<accession>A0A166WXF9</accession>
<reference evidence="7 8" key="1">
    <citation type="journal article" date="2016" name="Mol. Biol. Evol.">
        <title>Comparative Genomics of Early-Diverging Mushroom-Forming Fungi Provides Insights into the Origins of Lignocellulose Decay Capabilities.</title>
        <authorList>
            <person name="Nagy L.G."/>
            <person name="Riley R."/>
            <person name="Tritt A."/>
            <person name="Adam C."/>
            <person name="Daum C."/>
            <person name="Floudas D."/>
            <person name="Sun H."/>
            <person name="Yadav J.S."/>
            <person name="Pangilinan J."/>
            <person name="Larsson K.H."/>
            <person name="Matsuura K."/>
            <person name="Barry K."/>
            <person name="Labutti K."/>
            <person name="Kuo R."/>
            <person name="Ohm R.A."/>
            <person name="Bhattacharya S.S."/>
            <person name="Shirouzu T."/>
            <person name="Yoshinaga Y."/>
            <person name="Martin F.M."/>
            <person name="Grigoriev I.V."/>
            <person name="Hibbett D.S."/>
        </authorList>
    </citation>
    <scope>NUCLEOTIDE SEQUENCE [LARGE SCALE GENOMIC DNA]</scope>
    <source>
        <strain evidence="7 8">CBS 109695</strain>
    </source>
</reference>
<feature type="transmembrane region" description="Helical" evidence="6">
    <location>
        <begin position="96"/>
        <end position="118"/>
    </location>
</feature>
<evidence type="ECO:0000256" key="1">
    <source>
        <dbReference type="ARBA" id="ARBA00004141"/>
    </source>
</evidence>
<feature type="transmembrane region" description="Helical" evidence="6">
    <location>
        <begin position="30"/>
        <end position="49"/>
    </location>
</feature>
<feature type="compositionally biased region" description="Low complexity" evidence="5">
    <location>
        <begin position="378"/>
        <end position="390"/>
    </location>
</feature>
<sequence length="634" mass="67763">MSSSASATGSAAAATSSAAGTISAPANLKIVGVILAIISGFLIGSSFVFKKKGLLASQTVHGEGVAYLKSPLWWLGMTMMIMGELCNFAAYAFVEALIVTPLGALSVVVCAILSSIFLKEKLSFFGWLGCALCIVGSTVIALNGPNEASVGQIVEFQAMFLAPGFLAYICTLIAISLSIMFYFGPRHGTKSMFWYISVCSMIGGISVSVTTGLGAAIVTTAQGDNQFKHWFIYFLIVFVLTTLITEVFYLNKALALFNTAMVTPTYYVIFTFCSMATTVILFKGLKSSASQIITIVMGFATICIGITILQMSKVDPTTLNKLDRRSTILLQASRQNTAAVDEKDAAGYEDPGIDTLRGSFGAIGSIIRANTARRMSRSSRGNSSLRNRTSAAPGRESYDVEAGEAATPVLGSGFNGMTRHQLYDAPVPRSGMDRSDSYATSPDRRPTIKFDPQDLVHQYNPTGQGELSTHEARNAHHGYPYPPIPNTTSPSPLAGSPRGADISETNLANMSAPVTPDGRSSRDPPRLGLPAMSPSFYAAPQKASTELDRGQSLSTLPSADSESSLNATPPWEETVKGKGHTHRYGRSYPRGDDDREESVHLWDGDSRQSLDDDDTSAKAVAGGIRLVNPSEPRY</sequence>
<dbReference type="SUPFAM" id="SSF103481">
    <property type="entry name" value="Multidrug resistance efflux transporter EmrE"/>
    <property type="match status" value="1"/>
</dbReference>
<feature type="transmembrane region" description="Helical" evidence="6">
    <location>
        <begin position="195"/>
        <end position="218"/>
    </location>
</feature>
<feature type="transmembrane region" description="Helical" evidence="6">
    <location>
        <begin position="165"/>
        <end position="183"/>
    </location>
</feature>
<evidence type="ECO:0000313" key="8">
    <source>
        <dbReference type="Proteomes" id="UP000076532"/>
    </source>
</evidence>
<dbReference type="OrthoDB" id="6428174at2759"/>
<comment type="subcellular location">
    <subcellularLocation>
        <location evidence="1">Membrane</location>
        <topology evidence="1">Multi-pass membrane protein</topology>
    </subcellularLocation>
</comment>
<organism evidence="7 8">
    <name type="scientific">Athelia psychrophila</name>
    <dbReference type="NCBI Taxonomy" id="1759441"/>
    <lineage>
        <taxon>Eukaryota</taxon>
        <taxon>Fungi</taxon>
        <taxon>Dikarya</taxon>
        <taxon>Basidiomycota</taxon>
        <taxon>Agaricomycotina</taxon>
        <taxon>Agaricomycetes</taxon>
        <taxon>Agaricomycetidae</taxon>
        <taxon>Atheliales</taxon>
        <taxon>Atheliaceae</taxon>
        <taxon>Athelia</taxon>
    </lineage>
</organism>
<proteinExistence type="predicted"/>
<dbReference type="PANTHER" id="PTHR12570:SF92">
    <property type="entry name" value="SPICHTHYIN, ISOFORM B"/>
    <property type="match status" value="1"/>
</dbReference>
<evidence type="ECO:0000313" key="7">
    <source>
        <dbReference type="EMBL" id="KZP34213.1"/>
    </source>
</evidence>
<evidence type="ECO:0000256" key="2">
    <source>
        <dbReference type="ARBA" id="ARBA00022692"/>
    </source>
</evidence>